<organism evidence="2 3">
    <name type="scientific">Alsobacter ponti</name>
    <dbReference type="NCBI Taxonomy" id="2962936"/>
    <lineage>
        <taxon>Bacteria</taxon>
        <taxon>Pseudomonadati</taxon>
        <taxon>Pseudomonadota</taxon>
        <taxon>Alphaproteobacteria</taxon>
        <taxon>Hyphomicrobiales</taxon>
        <taxon>Alsobacteraceae</taxon>
        <taxon>Alsobacter</taxon>
    </lineage>
</organism>
<sequence length="243" mass="27437">MPLRAARVAVAIVAAALAVSGAATAQVRPDRRDVWDLKIGKPAAEQPTDFIEYACGTNGGPPSIRLSGFADFGKCRPDRNGLREVYFRYDDELEYWARAWDMEVEIRRFRGTQVFDFPVVTSGLFDADGNLQGVRVVTDPRNEIRDRKDFWTLANFLRHNFGATDWSCVDLPPAEGETPVGSNFVKRRCTKLYEKLKLRLDNNFYRRPGEVSVNPHTGEPVANAFESSTRFEYYAADFPLASE</sequence>
<protein>
    <submittedName>
        <fullName evidence="2">Uncharacterized protein</fullName>
    </submittedName>
</protein>
<reference evidence="2 3" key="1">
    <citation type="submission" date="2022-07" db="EMBL/GenBank/DDBJ databases">
        <authorList>
            <person name="Li W.-J."/>
            <person name="Deng Q.-Q."/>
        </authorList>
    </citation>
    <scope>NUCLEOTIDE SEQUENCE [LARGE SCALE GENOMIC DNA]</scope>
    <source>
        <strain evidence="2 3">SYSU M60028</strain>
    </source>
</reference>
<comment type="caution">
    <text evidence="2">The sequence shown here is derived from an EMBL/GenBank/DDBJ whole genome shotgun (WGS) entry which is preliminary data.</text>
</comment>
<accession>A0ABT1LHB1</accession>
<evidence type="ECO:0000313" key="2">
    <source>
        <dbReference type="EMBL" id="MCP8939618.1"/>
    </source>
</evidence>
<proteinExistence type="predicted"/>
<name>A0ABT1LHB1_9HYPH</name>
<evidence type="ECO:0000256" key="1">
    <source>
        <dbReference type="SAM" id="SignalP"/>
    </source>
</evidence>
<gene>
    <name evidence="2" type="ORF">NK718_13910</name>
</gene>
<keyword evidence="3" id="KW-1185">Reference proteome</keyword>
<feature type="chain" id="PRO_5046860830" evidence="1">
    <location>
        <begin position="26"/>
        <end position="243"/>
    </location>
</feature>
<dbReference type="Proteomes" id="UP001205890">
    <property type="component" value="Unassembled WGS sequence"/>
</dbReference>
<feature type="signal peptide" evidence="1">
    <location>
        <begin position="1"/>
        <end position="25"/>
    </location>
</feature>
<dbReference type="RefSeq" id="WP_254743406.1">
    <property type="nucleotide sequence ID" value="NZ_JANCLU010000013.1"/>
</dbReference>
<dbReference type="EMBL" id="JANCLU010000013">
    <property type="protein sequence ID" value="MCP8939618.1"/>
    <property type="molecule type" value="Genomic_DNA"/>
</dbReference>
<keyword evidence="1" id="KW-0732">Signal</keyword>
<evidence type="ECO:0000313" key="3">
    <source>
        <dbReference type="Proteomes" id="UP001205890"/>
    </source>
</evidence>